<comment type="caution">
    <text evidence="1">The sequence shown here is derived from an EMBL/GenBank/DDBJ whole genome shotgun (WGS) entry which is preliminary data.</text>
</comment>
<gene>
    <name evidence="1" type="ORF">BDM02DRAFT_3115049</name>
</gene>
<reference evidence="1" key="2">
    <citation type="journal article" date="2020" name="Nat. Commun.">
        <title>Large-scale genome sequencing of mycorrhizal fungi provides insights into the early evolution of symbiotic traits.</title>
        <authorList>
            <person name="Miyauchi S."/>
            <person name="Kiss E."/>
            <person name="Kuo A."/>
            <person name="Drula E."/>
            <person name="Kohler A."/>
            <person name="Sanchez-Garcia M."/>
            <person name="Morin E."/>
            <person name="Andreopoulos B."/>
            <person name="Barry K.W."/>
            <person name="Bonito G."/>
            <person name="Buee M."/>
            <person name="Carver A."/>
            <person name="Chen C."/>
            <person name="Cichocki N."/>
            <person name="Clum A."/>
            <person name="Culley D."/>
            <person name="Crous P.W."/>
            <person name="Fauchery L."/>
            <person name="Girlanda M."/>
            <person name="Hayes R.D."/>
            <person name="Keri Z."/>
            <person name="LaButti K."/>
            <person name="Lipzen A."/>
            <person name="Lombard V."/>
            <person name="Magnuson J."/>
            <person name="Maillard F."/>
            <person name="Murat C."/>
            <person name="Nolan M."/>
            <person name="Ohm R.A."/>
            <person name="Pangilinan J."/>
            <person name="Pereira M.F."/>
            <person name="Perotto S."/>
            <person name="Peter M."/>
            <person name="Pfister S."/>
            <person name="Riley R."/>
            <person name="Sitrit Y."/>
            <person name="Stielow J.B."/>
            <person name="Szollosi G."/>
            <person name="Zifcakova L."/>
            <person name="Stursova M."/>
            <person name="Spatafora J.W."/>
            <person name="Tedersoo L."/>
            <person name="Vaario L.M."/>
            <person name="Yamada A."/>
            <person name="Yan M."/>
            <person name="Wang P."/>
            <person name="Xu J."/>
            <person name="Bruns T."/>
            <person name="Baldrian P."/>
            <person name="Vilgalys R."/>
            <person name="Dunand C."/>
            <person name="Henrissat B."/>
            <person name="Grigoriev I.V."/>
            <person name="Hibbett D."/>
            <person name="Nagy L.G."/>
            <person name="Martin F.M."/>
        </authorList>
    </citation>
    <scope>NUCLEOTIDE SEQUENCE</scope>
    <source>
        <strain evidence="1">P2</strain>
    </source>
</reference>
<dbReference type="EMBL" id="MU118009">
    <property type="protein sequence ID" value="KAF9648716.1"/>
    <property type="molecule type" value="Genomic_DNA"/>
</dbReference>
<sequence length="80" mass="8863">MLSTILGFSAFGFAARVGQLAIQQRPLFSNPAGHALAAVSFGTLGYFEYLWELRADELIALKREQIAQKRKDRTNPPPEA</sequence>
<keyword evidence="2" id="KW-1185">Reference proteome</keyword>
<evidence type="ECO:0000313" key="1">
    <source>
        <dbReference type="EMBL" id="KAF9648716.1"/>
    </source>
</evidence>
<dbReference type="Proteomes" id="UP000886501">
    <property type="component" value="Unassembled WGS sequence"/>
</dbReference>
<evidence type="ECO:0000313" key="2">
    <source>
        <dbReference type="Proteomes" id="UP000886501"/>
    </source>
</evidence>
<protein>
    <submittedName>
        <fullName evidence="1">Uncharacterized protein</fullName>
    </submittedName>
</protein>
<organism evidence="1 2">
    <name type="scientific">Thelephora ganbajun</name>
    <name type="common">Ganba fungus</name>
    <dbReference type="NCBI Taxonomy" id="370292"/>
    <lineage>
        <taxon>Eukaryota</taxon>
        <taxon>Fungi</taxon>
        <taxon>Dikarya</taxon>
        <taxon>Basidiomycota</taxon>
        <taxon>Agaricomycotina</taxon>
        <taxon>Agaricomycetes</taxon>
        <taxon>Thelephorales</taxon>
        <taxon>Thelephoraceae</taxon>
        <taxon>Thelephora</taxon>
    </lineage>
</organism>
<proteinExistence type="predicted"/>
<accession>A0ACB6ZH18</accession>
<reference evidence="1" key="1">
    <citation type="submission" date="2019-10" db="EMBL/GenBank/DDBJ databases">
        <authorList>
            <consortium name="DOE Joint Genome Institute"/>
            <person name="Kuo A."/>
            <person name="Miyauchi S."/>
            <person name="Kiss E."/>
            <person name="Drula E."/>
            <person name="Kohler A."/>
            <person name="Sanchez-Garcia M."/>
            <person name="Andreopoulos B."/>
            <person name="Barry K.W."/>
            <person name="Bonito G."/>
            <person name="Buee M."/>
            <person name="Carver A."/>
            <person name="Chen C."/>
            <person name="Cichocki N."/>
            <person name="Clum A."/>
            <person name="Culley D."/>
            <person name="Crous P.W."/>
            <person name="Fauchery L."/>
            <person name="Girlanda M."/>
            <person name="Hayes R."/>
            <person name="Keri Z."/>
            <person name="Labutti K."/>
            <person name="Lipzen A."/>
            <person name="Lombard V."/>
            <person name="Magnuson J."/>
            <person name="Maillard F."/>
            <person name="Morin E."/>
            <person name="Murat C."/>
            <person name="Nolan M."/>
            <person name="Ohm R."/>
            <person name="Pangilinan J."/>
            <person name="Pereira M."/>
            <person name="Perotto S."/>
            <person name="Peter M."/>
            <person name="Riley R."/>
            <person name="Sitrit Y."/>
            <person name="Stielow B."/>
            <person name="Szollosi G."/>
            <person name="Zifcakova L."/>
            <person name="Stursova M."/>
            <person name="Spatafora J.W."/>
            <person name="Tedersoo L."/>
            <person name="Vaario L.-M."/>
            <person name="Yamada A."/>
            <person name="Yan M."/>
            <person name="Wang P."/>
            <person name="Xu J."/>
            <person name="Bruns T."/>
            <person name="Baldrian P."/>
            <person name="Vilgalys R."/>
            <person name="Henrissat B."/>
            <person name="Grigoriev I.V."/>
            <person name="Hibbett D."/>
            <person name="Nagy L.G."/>
            <person name="Martin F.M."/>
        </authorList>
    </citation>
    <scope>NUCLEOTIDE SEQUENCE</scope>
    <source>
        <strain evidence="1">P2</strain>
    </source>
</reference>
<name>A0ACB6ZH18_THEGA</name>